<sequence length="120" mass="13914" precursor="true">MKRRFLSFYLLMTFAFHTTIFELLMSRFSPLPTVLVWIFALILSFYVGNSFSNFSKVLWLLTLSFISSGVISYFVMMVYLREALKFAVQIVTLKMTVVSLVTIFATSCLISLVGYIFREK</sequence>
<name>F7YWN1_9THEM</name>
<dbReference type="PATRIC" id="fig|688269.3.peg.2039"/>
<organism evidence="2 3">
    <name type="scientific">Pseudothermotoga thermarum DSM 5069</name>
    <dbReference type="NCBI Taxonomy" id="688269"/>
    <lineage>
        <taxon>Bacteria</taxon>
        <taxon>Thermotogati</taxon>
        <taxon>Thermotogota</taxon>
        <taxon>Thermotogae</taxon>
        <taxon>Thermotogales</taxon>
        <taxon>Thermotogaceae</taxon>
        <taxon>Pseudothermotoga</taxon>
    </lineage>
</organism>
<feature type="transmembrane region" description="Helical" evidence="1">
    <location>
        <begin position="31"/>
        <end position="51"/>
    </location>
</feature>
<feature type="transmembrane region" description="Helical" evidence="1">
    <location>
        <begin position="57"/>
        <end position="80"/>
    </location>
</feature>
<dbReference type="HOGENOM" id="CLU_2059366_0_0_0"/>
<dbReference type="KEGG" id="tta:Theth_1978"/>
<reference evidence="2 3" key="1">
    <citation type="submission" date="2010-11" db="EMBL/GenBank/DDBJ databases">
        <title>The complete genome of Thermotoga thermarum DSM 5069.</title>
        <authorList>
            <consortium name="US DOE Joint Genome Institute (JGI-PGF)"/>
            <person name="Lucas S."/>
            <person name="Copeland A."/>
            <person name="Lapidus A."/>
            <person name="Bruce D."/>
            <person name="Goodwin L."/>
            <person name="Pitluck S."/>
            <person name="Kyrpides N."/>
            <person name="Mavromatis K."/>
            <person name="Ivanova N."/>
            <person name="Zeytun A."/>
            <person name="Brettin T."/>
            <person name="Detter J.C."/>
            <person name="Tapia R."/>
            <person name="Han C."/>
            <person name="Land M."/>
            <person name="Hauser L."/>
            <person name="Markowitz V."/>
            <person name="Cheng J.-F."/>
            <person name="Hugenholtz P."/>
            <person name="Woyke T."/>
            <person name="Wu D."/>
            <person name="Spring S."/>
            <person name="Schroeder M."/>
            <person name="Brambilla E."/>
            <person name="Klenk H.-P."/>
            <person name="Eisen J.A."/>
        </authorList>
    </citation>
    <scope>NUCLEOTIDE SEQUENCE [LARGE SCALE GENOMIC DNA]</scope>
    <source>
        <strain evidence="2 3">DSM 5069</strain>
    </source>
</reference>
<evidence type="ECO:0000313" key="2">
    <source>
        <dbReference type="EMBL" id="AEH52018.1"/>
    </source>
</evidence>
<protein>
    <submittedName>
        <fullName evidence="2">Uncharacterized protein</fullName>
    </submittedName>
</protein>
<gene>
    <name evidence="2" type="ORF">Theth_1978</name>
</gene>
<evidence type="ECO:0000313" key="3">
    <source>
        <dbReference type="Proteomes" id="UP000006804"/>
    </source>
</evidence>
<keyword evidence="1" id="KW-0812">Transmembrane</keyword>
<feature type="transmembrane region" description="Helical" evidence="1">
    <location>
        <begin position="92"/>
        <end position="117"/>
    </location>
</feature>
<keyword evidence="3" id="KW-1185">Reference proteome</keyword>
<keyword evidence="1" id="KW-0472">Membrane</keyword>
<accession>F7YWN1</accession>
<dbReference type="Proteomes" id="UP000006804">
    <property type="component" value="Chromosome"/>
</dbReference>
<proteinExistence type="predicted"/>
<dbReference type="AlphaFoldDB" id="F7YWN1"/>
<dbReference type="STRING" id="688269.Theth_1978"/>
<evidence type="ECO:0000256" key="1">
    <source>
        <dbReference type="SAM" id="Phobius"/>
    </source>
</evidence>
<feature type="transmembrane region" description="Helical" evidence="1">
    <location>
        <begin position="6"/>
        <end position="24"/>
    </location>
</feature>
<dbReference type="EMBL" id="CP002351">
    <property type="protein sequence ID" value="AEH52018.1"/>
    <property type="molecule type" value="Genomic_DNA"/>
</dbReference>
<keyword evidence="1" id="KW-1133">Transmembrane helix</keyword>
<dbReference type="RefSeq" id="WP_013933225.1">
    <property type="nucleotide sequence ID" value="NC_015707.1"/>
</dbReference>